<dbReference type="Gene3D" id="1.10.1020.10">
    <property type="entry name" value="Adenine-specific Methyltransferase, Domain 2"/>
    <property type="match status" value="1"/>
</dbReference>
<protein>
    <recommendedName>
        <fullName evidence="2 7">Site-specific DNA-methyltransferase (adenine-specific)</fullName>
        <ecNumber evidence="2 7">2.1.1.72</ecNumber>
    </recommendedName>
</protein>
<organism evidence="8 9">
    <name type="scientific">Anaerosphaera aminiphila DSM 21120</name>
    <dbReference type="NCBI Taxonomy" id="1120995"/>
    <lineage>
        <taxon>Bacteria</taxon>
        <taxon>Bacillati</taxon>
        <taxon>Bacillota</taxon>
        <taxon>Tissierellia</taxon>
        <taxon>Tissierellales</taxon>
        <taxon>Peptoniphilaceae</taxon>
        <taxon>Anaerosphaera</taxon>
    </lineage>
</organism>
<dbReference type="GO" id="GO:0043565">
    <property type="term" value="F:sequence-specific DNA binding"/>
    <property type="evidence" value="ECO:0007669"/>
    <property type="project" value="TreeGrafter"/>
</dbReference>
<comment type="similarity">
    <text evidence="1 7">Belongs to the N(4)/N(6)-methyltransferase family.</text>
</comment>
<dbReference type="GO" id="GO:0009307">
    <property type="term" value="P:DNA restriction-modification system"/>
    <property type="evidence" value="ECO:0007669"/>
    <property type="project" value="InterPro"/>
</dbReference>
<evidence type="ECO:0000256" key="7">
    <source>
        <dbReference type="RuleBase" id="RU361257"/>
    </source>
</evidence>
<dbReference type="InterPro" id="IPR012186">
    <property type="entry name" value="Ade-mod_methylase_MStsI"/>
</dbReference>
<evidence type="ECO:0000256" key="2">
    <source>
        <dbReference type="ARBA" id="ARBA00011900"/>
    </source>
</evidence>
<dbReference type="NCBIfam" id="TIGR00571">
    <property type="entry name" value="dam"/>
    <property type="match status" value="1"/>
</dbReference>
<evidence type="ECO:0000256" key="1">
    <source>
        <dbReference type="ARBA" id="ARBA00006594"/>
    </source>
</evidence>
<name>A0A1M5UJD2_9FIRM</name>
<dbReference type="InterPro" id="IPR029063">
    <property type="entry name" value="SAM-dependent_MTases_sf"/>
</dbReference>
<keyword evidence="9" id="KW-1185">Reference proteome</keyword>
<dbReference type="InterPro" id="IPR002052">
    <property type="entry name" value="DNA_methylase_N6_adenine_CS"/>
</dbReference>
<dbReference type="SUPFAM" id="SSF53335">
    <property type="entry name" value="S-adenosyl-L-methionine-dependent methyltransferases"/>
    <property type="match status" value="2"/>
</dbReference>
<gene>
    <name evidence="8" type="ORF">SAMN02745245_01792</name>
</gene>
<dbReference type="PANTHER" id="PTHR30481:SF3">
    <property type="entry name" value="DNA ADENINE METHYLASE"/>
    <property type="match status" value="1"/>
</dbReference>
<dbReference type="OrthoDB" id="9805629at2"/>
<dbReference type="GO" id="GO:0032259">
    <property type="term" value="P:methylation"/>
    <property type="evidence" value="ECO:0007669"/>
    <property type="project" value="UniProtKB-KW"/>
</dbReference>
<dbReference type="InterPro" id="IPR012327">
    <property type="entry name" value="MeTrfase_D12"/>
</dbReference>
<evidence type="ECO:0000256" key="3">
    <source>
        <dbReference type="ARBA" id="ARBA00022603"/>
    </source>
</evidence>
<dbReference type="PIRSF" id="PIRSF036638">
    <property type="entry name" value="M_m6A_StsI"/>
    <property type="match status" value="1"/>
</dbReference>
<keyword evidence="4 7" id="KW-0808">Transferase</keyword>
<dbReference type="Pfam" id="PF02086">
    <property type="entry name" value="MethyltransfD12"/>
    <property type="match status" value="2"/>
</dbReference>
<dbReference type="PANTHER" id="PTHR30481">
    <property type="entry name" value="DNA ADENINE METHYLASE"/>
    <property type="match status" value="1"/>
</dbReference>
<dbReference type="STRING" id="1120995.SAMN02745245_01792"/>
<dbReference type="Proteomes" id="UP000184032">
    <property type="component" value="Unassembled WGS sequence"/>
</dbReference>
<dbReference type="GO" id="GO:0009007">
    <property type="term" value="F:site-specific DNA-methyltransferase (adenine-specific) activity"/>
    <property type="evidence" value="ECO:0007669"/>
    <property type="project" value="UniProtKB-UniRule"/>
</dbReference>
<dbReference type="EC" id="2.1.1.72" evidence="2 7"/>
<accession>A0A1M5UJD2</accession>
<dbReference type="Gene3D" id="3.40.50.150">
    <property type="entry name" value="Vaccinia Virus protein VP39"/>
    <property type="match status" value="2"/>
</dbReference>
<evidence type="ECO:0000313" key="9">
    <source>
        <dbReference type="Proteomes" id="UP000184032"/>
    </source>
</evidence>
<keyword evidence="5 7" id="KW-0949">S-adenosyl-L-methionine</keyword>
<reference evidence="8 9" key="1">
    <citation type="submission" date="2016-11" db="EMBL/GenBank/DDBJ databases">
        <authorList>
            <person name="Jaros S."/>
            <person name="Januszkiewicz K."/>
            <person name="Wedrychowicz H."/>
        </authorList>
    </citation>
    <scope>NUCLEOTIDE SEQUENCE [LARGE SCALE GENOMIC DNA]</scope>
    <source>
        <strain evidence="8 9">DSM 21120</strain>
    </source>
</reference>
<dbReference type="GO" id="GO:0006298">
    <property type="term" value="P:mismatch repair"/>
    <property type="evidence" value="ECO:0007669"/>
    <property type="project" value="TreeGrafter"/>
</dbReference>
<dbReference type="AlphaFoldDB" id="A0A1M5UJD2"/>
<comment type="catalytic activity">
    <reaction evidence="6 7">
        <text>a 2'-deoxyadenosine in DNA + S-adenosyl-L-methionine = an N(6)-methyl-2'-deoxyadenosine in DNA + S-adenosyl-L-homocysteine + H(+)</text>
        <dbReference type="Rhea" id="RHEA:15197"/>
        <dbReference type="Rhea" id="RHEA-COMP:12418"/>
        <dbReference type="Rhea" id="RHEA-COMP:12419"/>
        <dbReference type="ChEBI" id="CHEBI:15378"/>
        <dbReference type="ChEBI" id="CHEBI:57856"/>
        <dbReference type="ChEBI" id="CHEBI:59789"/>
        <dbReference type="ChEBI" id="CHEBI:90615"/>
        <dbReference type="ChEBI" id="CHEBI:90616"/>
        <dbReference type="EC" id="2.1.1.72"/>
    </reaction>
</comment>
<dbReference type="PRINTS" id="PR00505">
    <property type="entry name" value="D12N6MTFRASE"/>
</dbReference>
<evidence type="ECO:0000313" key="8">
    <source>
        <dbReference type="EMBL" id="SHH63077.1"/>
    </source>
</evidence>
<dbReference type="InterPro" id="IPR023095">
    <property type="entry name" value="Ade_MeTrfase_dom_2"/>
</dbReference>
<dbReference type="RefSeq" id="WP_073185521.1">
    <property type="nucleotide sequence ID" value="NZ_FQXI01000017.1"/>
</dbReference>
<dbReference type="PROSITE" id="PS00092">
    <property type="entry name" value="N6_MTASE"/>
    <property type="match status" value="1"/>
</dbReference>
<proteinExistence type="inferred from homology"/>
<evidence type="ECO:0000256" key="4">
    <source>
        <dbReference type="ARBA" id="ARBA00022679"/>
    </source>
</evidence>
<evidence type="ECO:0000256" key="6">
    <source>
        <dbReference type="ARBA" id="ARBA00047942"/>
    </source>
</evidence>
<sequence>MRYLGNKEKLTWFIEEVIEKHNIEGEVFADLFSGTCSVGDYFKDKYKIIANDYMYFSKIIAEAKLLNATAPKFSSFINKYDEDPFIYLNNRSYRPGKNFYIYNNYTPVGNRMYLTESNAIKIDGMRLDIEEFYKDGDIDYSEYCFLLASLFESVMKVSNTTGTYQAFLKFWESRSLKEFELTSLELNSVEEIKDNTIFCENTNKLVREIEGDIAYLDPPYTINQYTNSYHLIETIAKYDYPEIFGKTGRRKKRELSDYSNKTNAIYAFEDLFRQIKFKHILVSYSNQSILSIDEMVNLASKFAKNNKVYVEKVHYREYATNNLSMKGNGKSLKECIIYFEKDFTINKSPLNYSGSKDKVADKIFKYLPNHVSVFVDAMGGAFNIGANIQAMDKVVYNEYNPFIYSIIKMLLESEPEALISDIEQTVKKFNLKKKHKDEYIKFRDHYNKQDKSPLNLFVLQIYAFQNMIRFNNSYEMNTPVGNNEYCESIKERILGFIPKTKDIELLNKSYEDIDIEDYPLDTVFYFDPPYFITKAEYNDGKRGFKGWDSDEESKLLDFLNHIDQSGRKFMLSNVVEHNGKVHNILIEWIKSHGYSVHSIGQTGIKYPRKEVLVTNY</sequence>
<keyword evidence="3 7" id="KW-0489">Methyltransferase</keyword>
<dbReference type="EMBL" id="FQXI01000017">
    <property type="protein sequence ID" value="SHH63077.1"/>
    <property type="molecule type" value="Genomic_DNA"/>
</dbReference>
<dbReference type="GO" id="GO:1904047">
    <property type="term" value="F:S-adenosyl-L-methionine binding"/>
    <property type="evidence" value="ECO:0007669"/>
    <property type="project" value="TreeGrafter"/>
</dbReference>
<evidence type="ECO:0000256" key="5">
    <source>
        <dbReference type="ARBA" id="ARBA00022691"/>
    </source>
</evidence>